<evidence type="ECO:0000259" key="3">
    <source>
        <dbReference type="Pfam" id="PF01757"/>
    </source>
</evidence>
<feature type="region of interest" description="Disordered" evidence="1">
    <location>
        <begin position="475"/>
        <end position="506"/>
    </location>
</feature>
<feature type="compositionally biased region" description="Low complexity" evidence="1">
    <location>
        <begin position="70"/>
        <end position="87"/>
    </location>
</feature>
<evidence type="ECO:0000256" key="2">
    <source>
        <dbReference type="SAM" id="Phobius"/>
    </source>
</evidence>
<dbReference type="InterPro" id="IPR002656">
    <property type="entry name" value="Acyl_transf_3_dom"/>
</dbReference>
<organism evidence="4 5">
    <name type="scientific">Actinoalloteichus caeruleus DSM 43889</name>
    <dbReference type="NCBI Taxonomy" id="1120930"/>
    <lineage>
        <taxon>Bacteria</taxon>
        <taxon>Bacillati</taxon>
        <taxon>Actinomycetota</taxon>
        <taxon>Actinomycetes</taxon>
        <taxon>Pseudonocardiales</taxon>
        <taxon>Pseudonocardiaceae</taxon>
        <taxon>Actinoalloteichus</taxon>
        <taxon>Actinoalloteichus cyanogriseus</taxon>
    </lineage>
</organism>
<feature type="transmembrane region" description="Helical" evidence="2">
    <location>
        <begin position="304"/>
        <end position="321"/>
    </location>
</feature>
<feature type="transmembrane region" description="Helical" evidence="2">
    <location>
        <begin position="183"/>
        <end position="201"/>
    </location>
</feature>
<keyword evidence="2" id="KW-1133">Transmembrane helix</keyword>
<keyword evidence="2" id="KW-0812">Transmembrane</keyword>
<dbReference type="RefSeq" id="WP_155886132.1">
    <property type="nucleotide sequence ID" value="NZ_AUBJ02000001.1"/>
</dbReference>
<evidence type="ECO:0000256" key="1">
    <source>
        <dbReference type="SAM" id="MobiDB-lite"/>
    </source>
</evidence>
<protein>
    <submittedName>
        <fullName evidence="4">Surface polysaccharide O-acyltransferase, integral membrane enzyme</fullName>
    </submittedName>
</protein>
<feature type="region of interest" description="Disordered" evidence="1">
    <location>
        <begin position="1"/>
        <end position="90"/>
    </location>
</feature>
<evidence type="ECO:0000313" key="4">
    <source>
        <dbReference type="EMBL" id="MCP2331483.1"/>
    </source>
</evidence>
<feature type="transmembrane region" description="Helical" evidence="2">
    <location>
        <begin position="387"/>
        <end position="406"/>
    </location>
</feature>
<feature type="transmembrane region" description="Helical" evidence="2">
    <location>
        <begin position="341"/>
        <end position="360"/>
    </location>
</feature>
<proteinExistence type="predicted"/>
<keyword evidence="5" id="KW-1185">Reference proteome</keyword>
<reference evidence="4 5" key="1">
    <citation type="submission" date="2022-06" db="EMBL/GenBank/DDBJ databases">
        <title>Genomic Encyclopedia of Type Strains, Phase I: the one thousand microbial genomes (KMG-I) project.</title>
        <authorList>
            <person name="Kyrpides N."/>
        </authorList>
    </citation>
    <scope>NUCLEOTIDE SEQUENCE [LARGE SCALE GENOMIC DNA]</scope>
    <source>
        <strain evidence="4 5">DSM 43889</strain>
    </source>
</reference>
<accession>A0ABT1JH30</accession>
<feature type="transmembrane region" description="Helical" evidence="2">
    <location>
        <begin position="273"/>
        <end position="292"/>
    </location>
</feature>
<keyword evidence="2" id="KW-0472">Membrane</keyword>
<feature type="transmembrane region" description="Helical" evidence="2">
    <location>
        <begin position="221"/>
        <end position="242"/>
    </location>
</feature>
<comment type="caution">
    <text evidence="4">The sequence shown here is derived from an EMBL/GenBank/DDBJ whole genome shotgun (WGS) entry which is preliminary data.</text>
</comment>
<name>A0ABT1JH30_ACTCY</name>
<feature type="transmembrane region" description="Helical" evidence="2">
    <location>
        <begin position="418"/>
        <end position="440"/>
    </location>
</feature>
<feature type="transmembrane region" description="Helical" evidence="2">
    <location>
        <begin position="139"/>
        <end position="163"/>
    </location>
</feature>
<evidence type="ECO:0000313" key="5">
    <source>
        <dbReference type="Proteomes" id="UP000791080"/>
    </source>
</evidence>
<feature type="transmembrane region" description="Helical" evidence="2">
    <location>
        <begin position="249"/>
        <end position="267"/>
    </location>
</feature>
<dbReference type="EMBL" id="AUBJ02000001">
    <property type="protein sequence ID" value="MCP2331483.1"/>
    <property type="molecule type" value="Genomic_DNA"/>
</dbReference>
<feature type="transmembrane region" description="Helical" evidence="2">
    <location>
        <begin position="100"/>
        <end position="119"/>
    </location>
</feature>
<feature type="compositionally biased region" description="Basic and acidic residues" evidence="1">
    <location>
        <begin position="35"/>
        <end position="48"/>
    </location>
</feature>
<dbReference type="Pfam" id="PF01757">
    <property type="entry name" value="Acyl_transf_3"/>
    <property type="match status" value="1"/>
</dbReference>
<dbReference type="Proteomes" id="UP000791080">
    <property type="component" value="Unassembled WGS sequence"/>
</dbReference>
<sequence length="506" mass="54359">MTDSRLHSPGTLKDHRARPAVGGTTSDPAEPPPLPEDRGRTAGRRREPPMSAPTRARPRPHLPARDVRADAGATAPGAAPPAAGITALRPSTARPGRDRLVDLLRAWGTICVIVMHWVIPEVAWNGHQLEIGNALVHGWGWLATWAFQVIPLMFFASGCATHLQLSRRPRPTLSFVRARIRRLLPPVAVFAAFWIAAAVVLPLIGVPTSAAHSAATLAPQLLWYLGVYLILLLLSPLLFRAFARFGHRLTLAVAAGAALVDLARFTLDLPVLGLINIVLVWAVPYLLGYAYAAGPLTTIPRGTLLVGALGSLALLALLVAVGPYPASMVGMPGAPLSNMNPPTVCLLALTGLHLSLALLWRRRLERLAARPTVAALVGWIGRHSMTLYLWHLTAMFFVIGAALFALDLHLPDSWSTQWWLTRALWFGAAGLVLAVLVLAFRRAELRRPPRPGTRPSPVPLSPVLPAPVDLIGPELPSAGGGAGLRARTNAAPAVQPVHSARWDQRR</sequence>
<feature type="domain" description="Acyltransferase 3" evidence="3">
    <location>
        <begin position="101"/>
        <end position="438"/>
    </location>
</feature>
<gene>
    <name evidence="4" type="ORF">G443_001753</name>
</gene>